<dbReference type="EMBL" id="CH476732">
    <property type="protein sequence ID" value="EIE76840.1"/>
    <property type="molecule type" value="Genomic_DNA"/>
</dbReference>
<gene>
    <name evidence="2" type="ORF">RO3G_01544</name>
</gene>
<sequence length="144" mass="16640">MKTPIDYFFQTASKEWRILEAISVYDKLKRYDSFGSLLEAMQRDIGSACEKQPTFKKKGKLFVEIVEEEQEQEQEGSGNEGQDSDHNNADIDIRPPTTVRIDKIADTITNHGELNVVNNKIRRLFEPQMMSNKEQEKNSLEKQA</sequence>
<proteinExistence type="predicted"/>
<reference evidence="2 3" key="1">
    <citation type="journal article" date="2009" name="PLoS Genet.">
        <title>Genomic analysis of the basal lineage fungus Rhizopus oryzae reveals a whole-genome duplication.</title>
        <authorList>
            <person name="Ma L.-J."/>
            <person name="Ibrahim A.S."/>
            <person name="Skory C."/>
            <person name="Grabherr M.G."/>
            <person name="Burger G."/>
            <person name="Butler M."/>
            <person name="Elias M."/>
            <person name="Idnurm A."/>
            <person name="Lang B.F."/>
            <person name="Sone T."/>
            <person name="Abe A."/>
            <person name="Calvo S.E."/>
            <person name="Corrochano L.M."/>
            <person name="Engels R."/>
            <person name="Fu J."/>
            <person name="Hansberg W."/>
            <person name="Kim J.-M."/>
            <person name="Kodira C.D."/>
            <person name="Koehrsen M.J."/>
            <person name="Liu B."/>
            <person name="Miranda-Saavedra D."/>
            <person name="O'Leary S."/>
            <person name="Ortiz-Castellanos L."/>
            <person name="Poulter R."/>
            <person name="Rodriguez-Romero J."/>
            <person name="Ruiz-Herrera J."/>
            <person name="Shen Y.-Q."/>
            <person name="Zeng Q."/>
            <person name="Galagan J."/>
            <person name="Birren B.W."/>
            <person name="Cuomo C.A."/>
            <person name="Wickes B.L."/>
        </authorList>
    </citation>
    <scope>NUCLEOTIDE SEQUENCE [LARGE SCALE GENOMIC DNA]</scope>
    <source>
        <strain evidence="3">RA 99-880 / ATCC MYA-4621 / FGSC 9543 / NRRL 43880</strain>
    </source>
</reference>
<accession>I1BKW0</accession>
<dbReference type="RefSeq" id="XP_067512236.1">
    <property type="nucleotide sequence ID" value="XM_067656135.1"/>
</dbReference>
<dbReference type="eggNOG" id="ENOG502TAM6">
    <property type="taxonomic scope" value="Eukaryota"/>
</dbReference>
<protein>
    <submittedName>
        <fullName evidence="2">Uncharacterized protein</fullName>
    </submittedName>
</protein>
<feature type="region of interest" description="Disordered" evidence="1">
    <location>
        <begin position="66"/>
        <end position="96"/>
    </location>
</feature>
<dbReference type="InParanoid" id="I1BKW0"/>
<evidence type="ECO:0000256" key="1">
    <source>
        <dbReference type="SAM" id="MobiDB-lite"/>
    </source>
</evidence>
<evidence type="ECO:0000313" key="3">
    <source>
        <dbReference type="Proteomes" id="UP000009138"/>
    </source>
</evidence>
<evidence type="ECO:0000313" key="2">
    <source>
        <dbReference type="EMBL" id="EIE76840.1"/>
    </source>
</evidence>
<name>I1BKW0_RHIO9</name>
<dbReference type="OrthoDB" id="2267194at2759"/>
<dbReference type="GeneID" id="93608516"/>
<organism evidence="2 3">
    <name type="scientific">Rhizopus delemar (strain RA 99-880 / ATCC MYA-4621 / FGSC 9543 / NRRL 43880)</name>
    <name type="common">Mucormycosis agent</name>
    <name type="synonym">Rhizopus arrhizus var. delemar</name>
    <dbReference type="NCBI Taxonomy" id="246409"/>
    <lineage>
        <taxon>Eukaryota</taxon>
        <taxon>Fungi</taxon>
        <taxon>Fungi incertae sedis</taxon>
        <taxon>Mucoromycota</taxon>
        <taxon>Mucoromycotina</taxon>
        <taxon>Mucoromycetes</taxon>
        <taxon>Mucorales</taxon>
        <taxon>Mucorineae</taxon>
        <taxon>Rhizopodaceae</taxon>
        <taxon>Rhizopus</taxon>
    </lineage>
</organism>
<dbReference type="VEuPathDB" id="FungiDB:RO3G_01544"/>
<keyword evidence="3" id="KW-1185">Reference proteome</keyword>
<dbReference type="AlphaFoldDB" id="I1BKW0"/>
<dbReference type="Proteomes" id="UP000009138">
    <property type="component" value="Unassembled WGS sequence"/>
</dbReference>
<feature type="compositionally biased region" description="Basic and acidic residues" evidence="1">
    <location>
        <begin position="83"/>
        <end position="93"/>
    </location>
</feature>